<dbReference type="EMBL" id="JBHSQO010000015">
    <property type="protein sequence ID" value="MFC6090997.1"/>
    <property type="molecule type" value="Genomic_DNA"/>
</dbReference>
<keyword evidence="2" id="KW-1185">Reference proteome</keyword>
<evidence type="ECO:0000313" key="1">
    <source>
        <dbReference type="EMBL" id="MFC6090997.1"/>
    </source>
</evidence>
<proteinExistence type="predicted"/>
<accession>A0ABW1P8M0</accession>
<protein>
    <submittedName>
        <fullName evidence="1">Uncharacterized protein</fullName>
    </submittedName>
</protein>
<dbReference type="Proteomes" id="UP001596220">
    <property type="component" value="Unassembled WGS sequence"/>
</dbReference>
<dbReference type="RefSeq" id="WP_380637200.1">
    <property type="nucleotide sequence ID" value="NZ_JBHSQO010000015.1"/>
</dbReference>
<sequence length="42" mass="4571">MPRANGLLGSIARTFEVAMGSCPTCMDRSTAPQPVTFRLNSW</sequence>
<reference evidence="2" key="1">
    <citation type="journal article" date="2019" name="Int. J. Syst. Evol. Microbiol.">
        <title>The Global Catalogue of Microorganisms (GCM) 10K type strain sequencing project: providing services to taxonomists for standard genome sequencing and annotation.</title>
        <authorList>
            <consortium name="The Broad Institute Genomics Platform"/>
            <consortium name="The Broad Institute Genome Sequencing Center for Infectious Disease"/>
            <person name="Wu L."/>
            <person name="Ma J."/>
        </authorList>
    </citation>
    <scope>NUCLEOTIDE SEQUENCE [LARGE SCALE GENOMIC DNA]</scope>
    <source>
        <strain evidence="2">CGMCC 4.7246</strain>
    </source>
</reference>
<comment type="caution">
    <text evidence="1">The sequence shown here is derived from an EMBL/GenBank/DDBJ whole genome shotgun (WGS) entry which is preliminary data.</text>
</comment>
<evidence type="ECO:0000313" key="2">
    <source>
        <dbReference type="Proteomes" id="UP001596220"/>
    </source>
</evidence>
<gene>
    <name evidence="1" type="ORF">ACFP3R_17090</name>
</gene>
<name>A0ABW1P8M0_9PSEU</name>
<organism evidence="1 2">
    <name type="scientific">Saccharothrix lopnurensis</name>
    <dbReference type="NCBI Taxonomy" id="1670621"/>
    <lineage>
        <taxon>Bacteria</taxon>
        <taxon>Bacillati</taxon>
        <taxon>Actinomycetota</taxon>
        <taxon>Actinomycetes</taxon>
        <taxon>Pseudonocardiales</taxon>
        <taxon>Pseudonocardiaceae</taxon>
        <taxon>Saccharothrix</taxon>
    </lineage>
</organism>